<name>A0AAV1S4W8_9ROSI</name>
<comment type="caution">
    <text evidence="1">The sequence shown here is derived from an EMBL/GenBank/DDBJ whole genome shotgun (WGS) entry which is preliminary data.</text>
</comment>
<keyword evidence="2" id="KW-1185">Reference proteome</keyword>
<dbReference type="Proteomes" id="UP001314170">
    <property type="component" value="Unassembled WGS sequence"/>
</dbReference>
<evidence type="ECO:0000313" key="2">
    <source>
        <dbReference type="Proteomes" id="UP001314170"/>
    </source>
</evidence>
<protein>
    <submittedName>
        <fullName evidence="1">Uncharacterized protein</fullName>
    </submittedName>
</protein>
<gene>
    <name evidence="1" type="ORF">DCAF_LOCUS19128</name>
</gene>
<proteinExistence type="predicted"/>
<sequence length="107" mass="11986">MEFFQEEKPRTDGRGDAVVVSLERSPVPPSAGSTCTHMNNGNDRGYKADFEIYRIQTKKNHQYYPLIMARELCIIYQGCIFEESSQILANASIKLFSGAFSNGAIKS</sequence>
<organism evidence="1 2">
    <name type="scientific">Dovyalis caffra</name>
    <dbReference type="NCBI Taxonomy" id="77055"/>
    <lineage>
        <taxon>Eukaryota</taxon>
        <taxon>Viridiplantae</taxon>
        <taxon>Streptophyta</taxon>
        <taxon>Embryophyta</taxon>
        <taxon>Tracheophyta</taxon>
        <taxon>Spermatophyta</taxon>
        <taxon>Magnoliopsida</taxon>
        <taxon>eudicotyledons</taxon>
        <taxon>Gunneridae</taxon>
        <taxon>Pentapetalae</taxon>
        <taxon>rosids</taxon>
        <taxon>fabids</taxon>
        <taxon>Malpighiales</taxon>
        <taxon>Salicaceae</taxon>
        <taxon>Flacourtieae</taxon>
        <taxon>Dovyalis</taxon>
    </lineage>
</organism>
<reference evidence="1 2" key="1">
    <citation type="submission" date="2024-01" db="EMBL/GenBank/DDBJ databases">
        <authorList>
            <person name="Waweru B."/>
        </authorList>
    </citation>
    <scope>NUCLEOTIDE SEQUENCE [LARGE SCALE GENOMIC DNA]</scope>
</reference>
<evidence type="ECO:0000313" key="1">
    <source>
        <dbReference type="EMBL" id="CAK7346451.1"/>
    </source>
</evidence>
<dbReference type="EMBL" id="CAWUPB010001173">
    <property type="protein sequence ID" value="CAK7346451.1"/>
    <property type="molecule type" value="Genomic_DNA"/>
</dbReference>
<dbReference type="AlphaFoldDB" id="A0AAV1S4W8"/>
<accession>A0AAV1S4W8</accession>